<comment type="caution">
    <text evidence="1">The sequence shown here is derived from an EMBL/GenBank/DDBJ whole genome shotgun (WGS) entry which is preliminary data.</text>
</comment>
<keyword evidence="2" id="KW-1185">Reference proteome</keyword>
<reference evidence="1 2" key="1">
    <citation type="submission" date="2019-05" db="EMBL/GenBank/DDBJ databases">
        <title>Another draft genome of Portunus trituberculatus and its Hox gene families provides insights of decapod evolution.</title>
        <authorList>
            <person name="Jeong J.-H."/>
            <person name="Song I."/>
            <person name="Kim S."/>
            <person name="Choi T."/>
            <person name="Kim D."/>
            <person name="Ryu S."/>
            <person name="Kim W."/>
        </authorList>
    </citation>
    <scope>NUCLEOTIDE SEQUENCE [LARGE SCALE GENOMIC DNA]</scope>
    <source>
        <tissue evidence="1">Muscle</tissue>
    </source>
</reference>
<evidence type="ECO:0000313" key="2">
    <source>
        <dbReference type="Proteomes" id="UP000324222"/>
    </source>
</evidence>
<sequence>MVPLYNSFGV</sequence>
<dbReference type="Proteomes" id="UP000324222">
    <property type="component" value="Unassembled WGS sequence"/>
</dbReference>
<organism evidence="1 2">
    <name type="scientific">Portunus trituberculatus</name>
    <name type="common">Swimming crab</name>
    <name type="synonym">Neptunus trituberculatus</name>
    <dbReference type="NCBI Taxonomy" id="210409"/>
    <lineage>
        <taxon>Eukaryota</taxon>
        <taxon>Metazoa</taxon>
        <taxon>Ecdysozoa</taxon>
        <taxon>Arthropoda</taxon>
        <taxon>Crustacea</taxon>
        <taxon>Multicrustacea</taxon>
        <taxon>Malacostraca</taxon>
        <taxon>Eumalacostraca</taxon>
        <taxon>Eucarida</taxon>
        <taxon>Decapoda</taxon>
        <taxon>Pleocyemata</taxon>
        <taxon>Brachyura</taxon>
        <taxon>Eubrachyura</taxon>
        <taxon>Portunoidea</taxon>
        <taxon>Portunidae</taxon>
        <taxon>Portuninae</taxon>
        <taxon>Portunus</taxon>
    </lineage>
</organism>
<accession>A0A5B7JX88</accession>
<gene>
    <name evidence="1" type="ORF">E2C01_094468</name>
</gene>
<dbReference type="EMBL" id="VSRR010116856">
    <property type="protein sequence ID" value="MPC99073.1"/>
    <property type="molecule type" value="Genomic_DNA"/>
</dbReference>
<proteinExistence type="predicted"/>
<name>A0A5B7JX88_PORTR</name>
<protein>
    <submittedName>
        <fullName evidence="1">Uncharacterized protein</fullName>
    </submittedName>
</protein>
<evidence type="ECO:0000313" key="1">
    <source>
        <dbReference type="EMBL" id="MPC99073.1"/>
    </source>
</evidence>